<accession>A0A848H8S1</accession>
<dbReference type="AlphaFoldDB" id="A0A848H8S1"/>
<reference evidence="5 6" key="1">
    <citation type="submission" date="2020-04" db="EMBL/GenBank/DDBJ databases">
        <title>Ramlibacter sp. G-1-2-2 isolated from soil.</title>
        <authorList>
            <person name="Dahal R.H."/>
        </authorList>
    </citation>
    <scope>NUCLEOTIDE SEQUENCE [LARGE SCALE GENOMIC DNA]</scope>
    <source>
        <strain evidence="5 6">G-1-2-2</strain>
    </source>
</reference>
<dbReference type="GO" id="GO:0008168">
    <property type="term" value="F:methyltransferase activity"/>
    <property type="evidence" value="ECO:0007669"/>
    <property type="project" value="UniProtKB-KW"/>
</dbReference>
<evidence type="ECO:0000256" key="1">
    <source>
        <dbReference type="ARBA" id="ARBA00022603"/>
    </source>
</evidence>
<dbReference type="CDD" id="cd02440">
    <property type="entry name" value="AdoMet_MTases"/>
    <property type="match status" value="1"/>
</dbReference>
<evidence type="ECO:0000256" key="2">
    <source>
        <dbReference type="ARBA" id="ARBA00022679"/>
    </source>
</evidence>
<keyword evidence="6" id="KW-1185">Reference proteome</keyword>
<dbReference type="EMBL" id="JABBFX010000002">
    <property type="protein sequence ID" value="NML46877.1"/>
    <property type="molecule type" value="Genomic_DNA"/>
</dbReference>
<keyword evidence="3" id="KW-0949">S-adenosyl-L-methionine</keyword>
<protein>
    <submittedName>
        <fullName evidence="5">Class I SAM-dependent methyltransferase</fullName>
    </submittedName>
</protein>
<organism evidence="5 6">
    <name type="scientific">Ramlibacter agri</name>
    <dbReference type="NCBI Taxonomy" id="2728837"/>
    <lineage>
        <taxon>Bacteria</taxon>
        <taxon>Pseudomonadati</taxon>
        <taxon>Pseudomonadota</taxon>
        <taxon>Betaproteobacteria</taxon>
        <taxon>Burkholderiales</taxon>
        <taxon>Comamonadaceae</taxon>
        <taxon>Ramlibacter</taxon>
    </lineage>
</organism>
<dbReference type="GO" id="GO:0032259">
    <property type="term" value="P:methylation"/>
    <property type="evidence" value="ECO:0007669"/>
    <property type="project" value="UniProtKB-KW"/>
</dbReference>
<dbReference type="SUPFAM" id="SSF53335">
    <property type="entry name" value="S-adenosyl-L-methionine-dependent methyltransferases"/>
    <property type="match status" value="1"/>
</dbReference>
<dbReference type="RefSeq" id="WP_169421120.1">
    <property type="nucleotide sequence ID" value="NZ_JABBFX010000002.1"/>
</dbReference>
<evidence type="ECO:0000313" key="5">
    <source>
        <dbReference type="EMBL" id="NML46877.1"/>
    </source>
</evidence>
<dbReference type="Pfam" id="PF13649">
    <property type="entry name" value="Methyltransf_25"/>
    <property type="match status" value="1"/>
</dbReference>
<proteinExistence type="predicted"/>
<dbReference type="InterPro" id="IPR041698">
    <property type="entry name" value="Methyltransf_25"/>
</dbReference>
<keyword evidence="1 5" id="KW-0489">Methyltransferase</keyword>
<keyword evidence="2 5" id="KW-0808">Transferase</keyword>
<sequence>MSAAAHNAQVWENLYATGRNDLRYPNEMLVRLAAGLLPSSQPVRVLDYGCGTGANTAHLASLGHEMHGTEVSASALEIARARLQAAGREAALRLVTPGAPLPFDHGFFDAVIAWQVIYYNDRQGWAGAVSEIERVLRPGGIVLVATAAPGDVSQREAQPLGNSMYRSEVTGQAGCTLTIPEREELDALFPGRTLDVGEYLFRFGPRQAHHWIISYRTPT</sequence>
<feature type="domain" description="Methyltransferase" evidence="4">
    <location>
        <begin position="45"/>
        <end position="140"/>
    </location>
</feature>
<evidence type="ECO:0000256" key="3">
    <source>
        <dbReference type="ARBA" id="ARBA00022691"/>
    </source>
</evidence>
<dbReference type="PANTHER" id="PTHR43464:SF19">
    <property type="entry name" value="UBIQUINONE BIOSYNTHESIS O-METHYLTRANSFERASE, MITOCHONDRIAL"/>
    <property type="match status" value="1"/>
</dbReference>
<dbReference type="PANTHER" id="PTHR43464">
    <property type="entry name" value="METHYLTRANSFERASE"/>
    <property type="match status" value="1"/>
</dbReference>
<comment type="caution">
    <text evidence="5">The sequence shown here is derived from an EMBL/GenBank/DDBJ whole genome shotgun (WGS) entry which is preliminary data.</text>
</comment>
<evidence type="ECO:0000313" key="6">
    <source>
        <dbReference type="Proteomes" id="UP000541185"/>
    </source>
</evidence>
<name>A0A848H8S1_9BURK</name>
<dbReference type="Proteomes" id="UP000541185">
    <property type="component" value="Unassembled WGS sequence"/>
</dbReference>
<dbReference type="Gene3D" id="3.40.50.150">
    <property type="entry name" value="Vaccinia Virus protein VP39"/>
    <property type="match status" value="1"/>
</dbReference>
<dbReference type="InterPro" id="IPR029063">
    <property type="entry name" value="SAM-dependent_MTases_sf"/>
</dbReference>
<evidence type="ECO:0000259" key="4">
    <source>
        <dbReference type="Pfam" id="PF13649"/>
    </source>
</evidence>
<gene>
    <name evidence="5" type="ORF">HHL11_24240</name>
</gene>